<dbReference type="EMBL" id="QXGD01000291">
    <property type="protein sequence ID" value="KAE9244489.1"/>
    <property type="molecule type" value="Genomic_DNA"/>
</dbReference>
<evidence type="ECO:0000313" key="3">
    <source>
        <dbReference type="EMBL" id="KAE9100413.1"/>
    </source>
</evidence>
<name>A0A6A3FEN6_9STRA</name>
<evidence type="ECO:0000313" key="5">
    <source>
        <dbReference type="EMBL" id="KAE9318926.1"/>
    </source>
</evidence>
<proteinExistence type="predicted"/>
<dbReference type="Proteomes" id="UP000488956">
    <property type="component" value="Unassembled WGS sequence"/>
</dbReference>
<protein>
    <submittedName>
        <fullName evidence="2">Uncharacterized protein</fullName>
    </submittedName>
</protein>
<dbReference type="EMBL" id="QXFX01000935">
    <property type="protein sequence ID" value="KAE9100413.1"/>
    <property type="molecule type" value="Genomic_DNA"/>
</dbReference>
<feature type="region of interest" description="Disordered" evidence="1">
    <location>
        <begin position="1"/>
        <end position="24"/>
    </location>
</feature>
<dbReference type="AlphaFoldDB" id="A0A6A3FEN6"/>
<organism evidence="2 6">
    <name type="scientific">Phytophthora fragariae</name>
    <dbReference type="NCBI Taxonomy" id="53985"/>
    <lineage>
        <taxon>Eukaryota</taxon>
        <taxon>Sar</taxon>
        <taxon>Stramenopiles</taxon>
        <taxon>Oomycota</taxon>
        <taxon>Peronosporomycetes</taxon>
        <taxon>Peronosporales</taxon>
        <taxon>Peronosporaceae</taxon>
        <taxon>Phytophthora</taxon>
    </lineage>
</organism>
<evidence type="ECO:0000313" key="6">
    <source>
        <dbReference type="Proteomes" id="UP000429523"/>
    </source>
</evidence>
<gene>
    <name evidence="5" type="ORF">PF001_g6139</name>
    <name evidence="4" type="ORF">PF002_g7731</name>
    <name evidence="2" type="ORF">PF009_g7457</name>
    <name evidence="3" type="ORF">PF010_g14826</name>
</gene>
<evidence type="ECO:0000313" key="9">
    <source>
        <dbReference type="Proteomes" id="UP000488956"/>
    </source>
</evidence>
<evidence type="ECO:0000313" key="4">
    <source>
        <dbReference type="EMBL" id="KAE9244489.1"/>
    </source>
</evidence>
<sequence length="118" mass="13369">MASVPVRRAPGRPPNRRPALATESREEGYFNVDRLVRLFLQRLGQPLKWKVIADMDVEVEGDIESSMFIGQVVGFRLSDGVYIWSVRFTDGDLCDYEAEQLARAVNRAHEIDVSVTSE</sequence>
<dbReference type="Proteomes" id="UP000429523">
    <property type="component" value="Unassembled WGS sequence"/>
</dbReference>
<evidence type="ECO:0000313" key="7">
    <source>
        <dbReference type="Proteomes" id="UP000437068"/>
    </source>
</evidence>
<comment type="caution">
    <text evidence="2">The sequence shown here is derived from an EMBL/GenBank/DDBJ whole genome shotgun (WGS) entry which is preliminary data.</text>
</comment>
<evidence type="ECO:0000256" key="1">
    <source>
        <dbReference type="SAM" id="MobiDB-lite"/>
    </source>
</evidence>
<dbReference type="EMBL" id="QXGF01000287">
    <property type="protein sequence ID" value="KAE8942801.1"/>
    <property type="molecule type" value="Genomic_DNA"/>
</dbReference>
<dbReference type="Proteomes" id="UP000440367">
    <property type="component" value="Unassembled WGS sequence"/>
</dbReference>
<evidence type="ECO:0000313" key="2">
    <source>
        <dbReference type="EMBL" id="KAE8942801.1"/>
    </source>
</evidence>
<accession>A0A6A3FEN6</accession>
<dbReference type="EMBL" id="QXGE01000240">
    <property type="protein sequence ID" value="KAE9318926.1"/>
    <property type="molecule type" value="Genomic_DNA"/>
</dbReference>
<evidence type="ECO:0000313" key="8">
    <source>
        <dbReference type="Proteomes" id="UP000440367"/>
    </source>
</evidence>
<reference evidence="6 7" key="1">
    <citation type="submission" date="2018-08" db="EMBL/GenBank/DDBJ databases">
        <title>Genomic investigation of the strawberry pathogen Phytophthora fragariae indicates pathogenicity is determined by transcriptional variation in three key races.</title>
        <authorList>
            <person name="Adams T.M."/>
            <person name="Armitage A.D."/>
            <person name="Sobczyk M.K."/>
            <person name="Bates H.J."/>
            <person name="Dunwell J.M."/>
            <person name="Nellist C.F."/>
            <person name="Harrison R.J."/>
        </authorList>
    </citation>
    <scope>NUCLEOTIDE SEQUENCE [LARGE SCALE GENOMIC DNA]</scope>
    <source>
        <strain evidence="5 7">A4</strain>
        <strain evidence="4 8">BC-1</strain>
        <strain evidence="2 6">NOV-9</strain>
        <strain evidence="3 9">ONT-3</strain>
    </source>
</reference>
<dbReference type="Proteomes" id="UP000437068">
    <property type="component" value="Unassembled WGS sequence"/>
</dbReference>